<feature type="binding site" evidence="12">
    <location>
        <position position="524"/>
    </location>
    <ligand>
        <name>(6S)-NADPHX</name>
        <dbReference type="ChEBI" id="CHEBI:64076"/>
    </ligand>
</feature>
<evidence type="ECO:0000256" key="6">
    <source>
        <dbReference type="ARBA" id="ARBA00022857"/>
    </source>
</evidence>
<protein>
    <recommendedName>
        <fullName evidence="12">ADP-dependent (S)-NAD(P)H-hydrate dehydratase</fullName>
        <ecNumber evidence="12">4.2.1.136</ecNumber>
    </recommendedName>
    <alternativeName>
        <fullName evidence="12">ADP-dependent NAD(P)HX dehydratase</fullName>
    </alternativeName>
</protein>
<dbReference type="InterPro" id="IPR017953">
    <property type="entry name" value="Carbohydrate_kinase_pred_CS"/>
</dbReference>
<dbReference type="GO" id="GO:0052855">
    <property type="term" value="F:ADP-dependent NAD(P)H-hydrate dehydratase activity"/>
    <property type="evidence" value="ECO:0007669"/>
    <property type="project" value="UniProtKB-UniRule"/>
</dbReference>
<dbReference type="PROSITE" id="PS51385">
    <property type="entry name" value="YJEF_N"/>
    <property type="match status" value="1"/>
</dbReference>
<feature type="binding site" evidence="12">
    <location>
        <position position="648"/>
    </location>
    <ligand>
        <name>(6S)-NADPHX</name>
        <dbReference type="ChEBI" id="CHEBI:64076"/>
    </ligand>
</feature>
<dbReference type="Gene3D" id="3.40.50.10260">
    <property type="entry name" value="YjeF N-terminal domain"/>
    <property type="match status" value="2"/>
</dbReference>
<dbReference type="SUPFAM" id="SSF64153">
    <property type="entry name" value="YjeF N-terminal domain-like"/>
    <property type="match status" value="2"/>
</dbReference>
<comment type="similarity">
    <text evidence="12">Belongs to the NnrD/CARKD family.</text>
</comment>
<dbReference type="InterPro" id="IPR000631">
    <property type="entry name" value="CARKD"/>
</dbReference>
<evidence type="ECO:0000256" key="2">
    <source>
        <dbReference type="ARBA" id="ARBA00006001"/>
    </source>
</evidence>
<reference evidence="15 16" key="1">
    <citation type="submission" date="2018-04" db="EMBL/GenBank/DDBJ databases">
        <title>Novel Campyloabacter and Helicobacter Species and Strains.</title>
        <authorList>
            <person name="Mannion A.J."/>
            <person name="Shen Z."/>
            <person name="Fox J.G."/>
        </authorList>
    </citation>
    <scope>NUCLEOTIDE SEQUENCE [LARGE SCALE GENOMIC DNA]</scope>
    <source>
        <strain evidence="15 16">MIT 17-337</strain>
    </source>
</reference>
<dbReference type="OrthoDB" id="9806925at2"/>
<dbReference type="GO" id="GO:0052856">
    <property type="term" value="F:NAD(P)HX epimerase activity"/>
    <property type="evidence" value="ECO:0007669"/>
    <property type="project" value="TreeGrafter"/>
</dbReference>
<sequence length="786" mass="89346">MQQVFLDKKYNDRFCVHEYGIPNLLLMENAGGNLARFIAKKCKKKSHKSKVVFLCGSGDNGADGLVGARILNALLPHIHILVVLLKEPQSELCKMQLDILKKIIRQKNKNSATQINSPANNILQKHTNGCGIDIIEYYDFLEWIKNDRTISYQSKNEFIQNLQKLFQDSATSTKNKSLFEHFFLFCKKFLDKKNPILSLCELEYQHNCNKDLLSDCERIYTQKLSIMAHRYYQACQDDILLPDIHYQFLHKILQSLNTTDIVIDCIFGSGFDNQKRNLQAYSNYLHLRNDLNATQAIKIACDMPSGLPNILGHNNDIDDILTNYHYTFCMGALSLSLLDSRIKDTIGKIKISNLGISQERYCDIPTSQYHRNISSNKQQHDKENTLREERNMNNQETNKKDFVSESLNILQNSTIFLLNQDDINLPLRITQNAHKGSYGTAYIISGEMEGASLLSAKAAQAFGAGKTCLCTNFLQDDTIKIIKDSEIIYTKTSFKQYYTHNLMKNSKDSDTQQSGRNAFGVGMGLGYDDCQYNNLFGLLYELCGITGLENKNIQDLLQKDLKIQQDSIQKSFTEKESCYIDYKKAQKNKKSMIENLIDIQKKQFCDTKKAIFSNYSCEIPIVFDADILYRKEIIPLLSFFSEVVITPHPKEFLALLQNIGLLHESCKLDFILRNIPLLALQFSGLFPHVVCLIKGANTIIVFQNMVFIHTLGSSNLAKGGSGDVLSGMIVALLAQGYNSFEACKQASLVHALAGQNALKKWQSYALSPMKLIKSLEQLWVNKLFKK</sequence>
<comment type="similarity">
    <text evidence="2">In the N-terminal section; belongs to the NnrE/AIBP family.</text>
</comment>
<dbReference type="GO" id="GO:0046496">
    <property type="term" value="P:nicotinamide nucleotide metabolic process"/>
    <property type="evidence" value="ECO:0007669"/>
    <property type="project" value="UniProtKB-UniRule"/>
</dbReference>
<dbReference type="Pfam" id="PF01256">
    <property type="entry name" value="Carb_kinase"/>
    <property type="match status" value="1"/>
</dbReference>
<dbReference type="Pfam" id="PF03853">
    <property type="entry name" value="YjeF_N"/>
    <property type="match status" value="2"/>
</dbReference>
<evidence type="ECO:0000313" key="16">
    <source>
        <dbReference type="Proteomes" id="UP000256379"/>
    </source>
</evidence>
<name>A0A3D8IPF9_9HELI</name>
<feature type="binding site" evidence="12">
    <location>
        <position position="451"/>
    </location>
    <ligand>
        <name>(6S)-NADPHX</name>
        <dbReference type="ChEBI" id="CHEBI:64076"/>
    </ligand>
</feature>
<evidence type="ECO:0000256" key="5">
    <source>
        <dbReference type="ARBA" id="ARBA00022840"/>
    </source>
</evidence>
<comment type="catalytic activity">
    <reaction evidence="10 12">
        <text>(6S)-NADHX + ADP = AMP + phosphate + NADH + H(+)</text>
        <dbReference type="Rhea" id="RHEA:32223"/>
        <dbReference type="ChEBI" id="CHEBI:15378"/>
        <dbReference type="ChEBI" id="CHEBI:43474"/>
        <dbReference type="ChEBI" id="CHEBI:57945"/>
        <dbReference type="ChEBI" id="CHEBI:64074"/>
        <dbReference type="ChEBI" id="CHEBI:456215"/>
        <dbReference type="ChEBI" id="CHEBI:456216"/>
        <dbReference type="EC" id="4.2.1.136"/>
    </reaction>
</comment>
<dbReference type="PANTHER" id="PTHR12592">
    <property type="entry name" value="ATP-DEPENDENT (S)-NAD(P)H-HYDRATE DEHYDRATASE FAMILY MEMBER"/>
    <property type="match status" value="1"/>
</dbReference>
<comment type="function">
    <text evidence="12">Catalyzes the dehydration of the S-form of NAD(P)HX at the expense of ADP, which is converted to AMP. Together with NAD(P)HX epimerase, which catalyzes the epimerization of the S- and R-forms, the enzyme allows the repair of both epimers of NAD(P)HX, a damaged form of NAD(P)H that is a result of enzymatic or heat-dependent hydration.</text>
</comment>
<dbReference type="InterPro" id="IPR004443">
    <property type="entry name" value="YjeF_N_dom"/>
</dbReference>
<keyword evidence="5 12" id="KW-0067">ATP-binding</keyword>
<dbReference type="Proteomes" id="UP000256379">
    <property type="component" value="Unassembled WGS sequence"/>
</dbReference>
<dbReference type="Gene3D" id="3.40.1190.20">
    <property type="match status" value="2"/>
</dbReference>
<dbReference type="EMBL" id="NXLQ01000002">
    <property type="protein sequence ID" value="RDU67129.1"/>
    <property type="molecule type" value="Genomic_DNA"/>
</dbReference>
<accession>A0A3D8IPF9</accession>
<dbReference type="PROSITE" id="PS01050">
    <property type="entry name" value="YJEF_C_2"/>
    <property type="match status" value="1"/>
</dbReference>
<evidence type="ECO:0000256" key="8">
    <source>
        <dbReference type="ARBA" id="ARBA00023239"/>
    </source>
</evidence>
<keyword evidence="16" id="KW-1185">Reference proteome</keyword>
<evidence type="ECO:0000256" key="12">
    <source>
        <dbReference type="HAMAP-Rule" id="MF_01965"/>
    </source>
</evidence>
<feature type="domain" description="YjeF C-terminal" evidence="13">
    <location>
        <begin position="418"/>
        <end position="782"/>
    </location>
</feature>
<dbReference type="InterPro" id="IPR036652">
    <property type="entry name" value="YjeF_N_dom_sf"/>
</dbReference>
<comment type="function">
    <text evidence="9">Bifunctional enzyme that catalyzes the epimerization of the S- and R-forms of NAD(P)HX and the dehydration of the S-form of NAD(P)HX at the expense of ADP, which is converted to AMP. This allows the repair of both epimers of NAD(P)HX, a damaged form of NAD(P)H that is a result of enzymatic or heat-dependent hydration.</text>
</comment>
<dbReference type="RefSeq" id="WP_115542426.1">
    <property type="nucleotide sequence ID" value="NZ_NXLQ01000002.1"/>
</dbReference>
<comment type="caution">
    <text evidence="15">The sequence shown here is derived from an EMBL/GenBank/DDBJ whole genome shotgun (WGS) entry which is preliminary data.</text>
</comment>
<gene>
    <name evidence="12" type="primary">nnrD</name>
    <name evidence="15" type="ORF">CQA53_02440</name>
</gene>
<dbReference type="InterPro" id="IPR029056">
    <property type="entry name" value="Ribokinase-like"/>
</dbReference>
<dbReference type="SUPFAM" id="SSF53613">
    <property type="entry name" value="Ribokinase-like"/>
    <property type="match status" value="2"/>
</dbReference>
<dbReference type="GO" id="GO:0005524">
    <property type="term" value="F:ATP binding"/>
    <property type="evidence" value="ECO:0007669"/>
    <property type="project" value="UniProtKB-KW"/>
</dbReference>
<dbReference type="HAMAP" id="MF_01965">
    <property type="entry name" value="NADHX_dehydratase"/>
    <property type="match status" value="1"/>
</dbReference>
<evidence type="ECO:0000259" key="13">
    <source>
        <dbReference type="PROSITE" id="PS51383"/>
    </source>
</evidence>
<evidence type="ECO:0000256" key="10">
    <source>
        <dbReference type="ARBA" id="ARBA00048238"/>
    </source>
</evidence>
<feature type="binding site" evidence="12">
    <location>
        <position position="723"/>
    </location>
    <ligand>
        <name>(6S)-NADPHX</name>
        <dbReference type="ChEBI" id="CHEBI:64076"/>
    </ligand>
</feature>
<proteinExistence type="inferred from homology"/>
<dbReference type="PROSITE" id="PS51383">
    <property type="entry name" value="YJEF_C_3"/>
    <property type="match status" value="1"/>
</dbReference>
<evidence type="ECO:0000259" key="14">
    <source>
        <dbReference type="PROSITE" id="PS51385"/>
    </source>
</evidence>
<dbReference type="EC" id="4.2.1.136" evidence="12"/>
<dbReference type="PANTHER" id="PTHR12592:SF0">
    <property type="entry name" value="ATP-DEPENDENT (S)-NAD(P)H-HYDRATE DEHYDRATASE"/>
    <property type="match status" value="1"/>
</dbReference>
<comment type="similarity">
    <text evidence="3">In the C-terminal section; belongs to the NnrD/CARKD family.</text>
</comment>
<evidence type="ECO:0000256" key="7">
    <source>
        <dbReference type="ARBA" id="ARBA00023027"/>
    </source>
</evidence>
<keyword evidence="7 12" id="KW-0520">NAD</keyword>
<evidence type="ECO:0000313" key="15">
    <source>
        <dbReference type="EMBL" id="RDU67129.1"/>
    </source>
</evidence>
<comment type="cofactor">
    <cofactor evidence="1">
        <name>K(+)</name>
        <dbReference type="ChEBI" id="CHEBI:29103"/>
    </cofactor>
</comment>
<evidence type="ECO:0000256" key="3">
    <source>
        <dbReference type="ARBA" id="ARBA00009524"/>
    </source>
</evidence>
<organism evidence="15 16">
    <name type="scientific">Helicobacter didelphidarum</name>
    <dbReference type="NCBI Taxonomy" id="2040648"/>
    <lineage>
        <taxon>Bacteria</taxon>
        <taxon>Pseudomonadati</taxon>
        <taxon>Campylobacterota</taxon>
        <taxon>Epsilonproteobacteria</taxon>
        <taxon>Campylobacterales</taxon>
        <taxon>Helicobacteraceae</taxon>
        <taxon>Helicobacter</taxon>
    </lineage>
</organism>
<comment type="cofactor">
    <cofactor evidence="12">
        <name>Mg(2+)</name>
        <dbReference type="ChEBI" id="CHEBI:18420"/>
    </cofactor>
</comment>
<dbReference type="GO" id="GO:0110051">
    <property type="term" value="P:metabolite repair"/>
    <property type="evidence" value="ECO:0007669"/>
    <property type="project" value="TreeGrafter"/>
</dbReference>
<keyword evidence="4 12" id="KW-0547">Nucleotide-binding</keyword>
<feature type="domain" description="YjeF N-terminal" evidence="14">
    <location>
        <begin position="8"/>
        <end position="362"/>
    </location>
</feature>
<comment type="catalytic activity">
    <reaction evidence="11 12">
        <text>(6S)-NADPHX + ADP = AMP + phosphate + NADPH + H(+)</text>
        <dbReference type="Rhea" id="RHEA:32235"/>
        <dbReference type="ChEBI" id="CHEBI:15378"/>
        <dbReference type="ChEBI" id="CHEBI:43474"/>
        <dbReference type="ChEBI" id="CHEBI:57783"/>
        <dbReference type="ChEBI" id="CHEBI:64076"/>
        <dbReference type="ChEBI" id="CHEBI:456215"/>
        <dbReference type="ChEBI" id="CHEBI:456216"/>
        <dbReference type="EC" id="4.2.1.136"/>
    </reaction>
</comment>
<dbReference type="CDD" id="cd01171">
    <property type="entry name" value="YXKO-related"/>
    <property type="match status" value="1"/>
</dbReference>
<evidence type="ECO:0000256" key="4">
    <source>
        <dbReference type="ARBA" id="ARBA00022741"/>
    </source>
</evidence>
<evidence type="ECO:0000256" key="9">
    <source>
        <dbReference type="ARBA" id="ARBA00025153"/>
    </source>
</evidence>
<evidence type="ECO:0000256" key="11">
    <source>
        <dbReference type="ARBA" id="ARBA00049209"/>
    </source>
</evidence>
<keyword evidence="6 12" id="KW-0521">NADP</keyword>
<evidence type="ECO:0000256" key="1">
    <source>
        <dbReference type="ARBA" id="ARBA00001958"/>
    </source>
</evidence>
<feature type="binding site" evidence="12">
    <location>
        <position position="722"/>
    </location>
    <ligand>
        <name>AMP</name>
        <dbReference type="ChEBI" id="CHEBI:456215"/>
    </ligand>
</feature>
<keyword evidence="8 12" id="KW-0456">Lyase</keyword>
<feature type="binding site" evidence="12">
    <location>
        <begin position="694"/>
        <end position="698"/>
    </location>
    <ligand>
        <name>AMP</name>
        <dbReference type="ChEBI" id="CHEBI:456215"/>
    </ligand>
</feature>
<comment type="subunit">
    <text evidence="12">Homotetramer.</text>
</comment>
<dbReference type="AlphaFoldDB" id="A0A3D8IPF9"/>